<evidence type="ECO:0000256" key="14">
    <source>
        <dbReference type="ARBA" id="ARBA00023204"/>
    </source>
</evidence>
<sequence>MGKSRFLLPAIGDGGESADATIICSVEDLSLAHYHQQGFDQGIHGEGSTFSTLFGLLLWDIIFMEGIPDVFRNPYQSCPLDLYTDCFYENRKEAIDCRVQLLSEASVETLHDMLAEAQSLVSCMRGAFLGGVIKRMSKDYRHCRGGLPDLVVWNTSNNTYKLVEVKGPSDRLSQKQQIWLDELQKLGGDVEVCHVTATGARGARLE</sequence>
<dbReference type="InterPro" id="IPR014883">
    <property type="entry name" value="VRR_NUC"/>
</dbReference>
<evidence type="ECO:0000256" key="3">
    <source>
        <dbReference type="ARBA" id="ARBA00005533"/>
    </source>
</evidence>
<dbReference type="PANTHER" id="PTHR15749">
    <property type="entry name" value="FANCONI-ASSOCIATED NUCLEASE 1"/>
    <property type="match status" value="1"/>
</dbReference>
<comment type="caution">
    <text evidence="19">The sequence shown here is derived from an EMBL/GenBank/DDBJ whole genome shotgun (WGS) entry which is preliminary data.</text>
</comment>
<keyword evidence="13" id="KW-0175">Coiled coil</keyword>
<dbReference type="EC" id="3.1.4.1" evidence="17"/>
<keyword evidence="7 17" id="KW-0227">DNA damage</keyword>
<comment type="catalytic activity">
    <reaction evidence="1 17">
        <text>Hydrolytically removes 5'-nucleotides successively from the 3'-hydroxy termini of 3'-hydroxy-terminated oligonucleotides.</text>
        <dbReference type="EC" id="3.1.4.1"/>
    </reaction>
</comment>
<dbReference type="PANTHER" id="PTHR15749:SF4">
    <property type="entry name" value="FANCONI-ASSOCIATED NUCLEASE 1"/>
    <property type="match status" value="1"/>
</dbReference>
<reference evidence="19" key="1">
    <citation type="submission" date="2023-04" db="EMBL/GenBank/DDBJ databases">
        <title>Chromosome-level genome of Chaenocephalus aceratus.</title>
        <authorList>
            <person name="Park H."/>
        </authorList>
    </citation>
    <scope>NUCLEOTIDE SEQUENCE</scope>
    <source>
        <strain evidence="19">DE</strain>
        <tissue evidence="19">Muscle</tissue>
    </source>
</reference>
<dbReference type="GO" id="GO:0070336">
    <property type="term" value="F:flap-structured DNA binding"/>
    <property type="evidence" value="ECO:0007669"/>
    <property type="project" value="TreeGrafter"/>
</dbReference>
<dbReference type="GO" id="GO:0005634">
    <property type="term" value="C:nucleus"/>
    <property type="evidence" value="ECO:0007669"/>
    <property type="project" value="UniProtKB-SubCell"/>
</dbReference>
<evidence type="ECO:0000256" key="17">
    <source>
        <dbReference type="RuleBase" id="RU365033"/>
    </source>
</evidence>
<dbReference type="Proteomes" id="UP001228049">
    <property type="component" value="Unassembled WGS sequence"/>
</dbReference>
<evidence type="ECO:0000313" key="19">
    <source>
        <dbReference type="EMBL" id="KAK1887453.1"/>
    </source>
</evidence>
<dbReference type="GO" id="GO:0008270">
    <property type="term" value="F:zinc ion binding"/>
    <property type="evidence" value="ECO:0007669"/>
    <property type="project" value="UniProtKB-KW"/>
</dbReference>
<gene>
    <name evidence="19" type="ORF">KUDE01_028242</name>
</gene>
<evidence type="ECO:0000256" key="11">
    <source>
        <dbReference type="ARBA" id="ARBA00022839"/>
    </source>
</evidence>
<evidence type="ECO:0000313" key="20">
    <source>
        <dbReference type="Proteomes" id="UP001228049"/>
    </source>
</evidence>
<evidence type="ECO:0000256" key="15">
    <source>
        <dbReference type="ARBA" id="ARBA00023211"/>
    </source>
</evidence>
<evidence type="ECO:0000256" key="16">
    <source>
        <dbReference type="ARBA" id="ARBA00023242"/>
    </source>
</evidence>
<evidence type="ECO:0000256" key="2">
    <source>
        <dbReference type="ARBA" id="ARBA00004123"/>
    </source>
</evidence>
<keyword evidence="6" id="KW-0255">Endonuclease</keyword>
<proteinExistence type="inferred from homology"/>
<name>A0AAD9BSF3_DISEL</name>
<dbReference type="Gene3D" id="3.40.1350.10">
    <property type="match status" value="1"/>
</dbReference>
<keyword evidence="14 17" id="KW-0234">DNA repair</keyword>
<evidence type="ECO:0000256" key="5">
    <source>
        <dbReference type="ARBA" id="ARBA00022723"/>
    </source>
</evidence>
<dbReference type="EMBL" id="JASDAP010000018">
    <property type="protein sequence ID" value="KAK1887453.1"/>
    <property type="molecule type" value="Genomic_DNA"/>
</dbReference>
<keyword evidence="12 17" id="KW-0460">Magnesium</keyword>
<dbReference type="CDD" id="cd22326">
    <property type="entry name" value="FAN1-like"/>
    <property type="match status" value="1"/>
</dbReference>
<evidence type="ECO:0000256" key="7">
    <source>
        <dbReference type="ARBA" id="ARBA00022763"/>
    </source>
</evidence>
<keyword evidence="15 17" id="KW-0464">Manganese</keyword>
<dbReference type="GO" id="GO:0017108">
    <property type="term" value="F:5'-flap endonuclease activity"/>
    <property type="evidence" value="ECO:0007669"/>
    <property type="project" value="TreeGrafter"/>
</dbReference>
<comment type="cofactor">
    <cofactor evidence="17">
        <name>Mg(2+)</name>
        <dbReference type="ChEBI" id="CHEBI:18420"/>
    </cofactor>
    <cofactor evidence="17">
        <name>Mn(2+)</name>
        <dbReference type="ChEBI" id="CHEBI:29035"/>
    </cofactor>
</comment>
<keyword evidence="11" id="KW-0269">Exonuclease</keyword>
<dbReference type="InterPro" id="IPR011856">
    <property type="entry name" value="tRNA_endonuc-like_dom_sf"/>
</dbReference>
<keyword evidence="10" id="KW-0862">Zinc</keyword>
<dbReference type="GO" id="GO:0036297">
    <property type="term" value="P:interstrand cross-link repair"/>
    <property type="evidence" value="ECO:0007669"/>
    <property type="project" value="InterPro"/>
</dbReference>
<feature type="domain" description="VRR-NUC" evidence="18">
    <location>
        <begin position="105"/>
        <end position="197"/>
    </location>
</feature>
<dbReference type="AlphaFoldDB" id="A0AAD9BSF3"/>
<evidence type="ECO:0000256" key="4">
    <source>
        <dbReference type="ARBA" id="ARBA00022722"/>
    </source>
</evidence>
<evidence type="ECO:0000256" key="1">
    <source>
        <dbReference type="ARBA" id="ARBA00000983"/>
    </source>
</evidence>
<accession>A0AAD9BSF3</accession>
<comment type="subcellular location">
    <subcellularLocation>
        <location evidence="2 17">Nucleus</location>
    </subcellularLocation>
</comment>
<dbReference type="Pfam" id="PF08774">
    <property type="entry name" value="VRR_NUC"/>
    <property type="match status" value="1"/>
</dbReference>
<keyword evidence="20" id="KW-1185">Reference proteome</keyword>
<evidence type="ECO:0000259" key="18">
    <source>
        <dbReference type="SMART" id="SM00990"/>
    </source>
</evidence>
<evidence type="ECO:0000256" key="6">
    <source>
        <dbReference type="ARBA" id="ARBA00022759"/>
    </source>
</evidence>
<evidence type="ECO:0000256" key="10">
    <source>
        <dbReference type="ARBA" id="ARBA00022833"/>
    </source>
</evidence>
<keyword evidence="5 17" id="KW-0479">Metal-binding</keyword>
<evidence type="ECO:0000256" key="8">
    <source>
        <dbReference type="ARBA" id="ARBA00022771"/>
    </source>
</evidence>
<comment type="function">
    <text evidence="17">Nuclease required for the repair of DNA interstrand cross-links (ICL). Acts as a 5'-3' exonuclease that anchors at a cut end of DNA and cleaves DNA successively at every third nucleotide, allowing to excise an ICL from one strand through flanking incisions.</text>
</comment>
<evidence type="ECO:0000256" key="13">
    <source>
        <dbReference type="ARBA" id="ARBA00023054"/>
    </source>
</evidence>
<dbReference type="GO" id="GO:0004528">
    <property type="term" value="F:phosphodiesterase I activity"/>
    <property type="evidence" value="ECO:0007669"/>
    <property type="project" value="UniProtKB-EC"/>
</dbReference>
<protein>
    <recommendedName>
        <fullName evidence="17">Fanconi-associated nuclease</fullName>
        <ecNumber evidence="17">3.1.4.1</ecNumber>
    </recommendedName>
</protein>
<dbReference type="GO" id="GO:0008409">
    <property type="term" value="F:5'-3' exonuclease activity"/>
    <property type="evidence" value="ECO:0007669"/>
    <property type="project" value="TreeGrafter"/>
</dbReference>
<keyword evidence="4 17" id="KW-0540">Nuclease</keyword>
<dbReference type="SMART" id="SM00990">
    <property type="entry name" value="VRR_NUC"/>
    <property type="match status" value="1"/>
</dbReference>
<dbReference type="InterPro" id="IPR049132">
    <property type="entry name" value="FAN1-like_euk"/>
</dbReference>
<keyword evidence="9 17" id="KW-0378">Hydrolase</keyword>
<keyword evidence="8" id="KW-0863">Zinc-finger</keyword>
<comment type="similarity">
    <text evidence="3 17">Belongs to the FAN1 family.</text>
</comment>
<dbReference type="FunFam" id="3.40.1350.10:FF:000004">
    <property type="entry name" value="Fanconi-associated nuclease"/>
    <property type="match status" value="1"/>
</dbReference>
<keyword evidence="16 17" id="KW-0539">Nucleus</keyword>
<evidence type="ECO:0000256" key="12">
    <source>
        <dbReference type="ARBA" id="ARBA00022842"/>
    </source>
</evidence>
<dbReference type="InterPro" id="IPR033315">
    <property type="entry name" value="Fan1-like"/>
</dbReference>
<evidence type="ECO:0000256" key="9">
    <source>
        <dbReference type="ARBA" id="ARBA00022801"/>
    </source>
</evidence>
<organism evidence="19 20">
    <name type="scientific">Dissostichus eleginoides</name>
    <name type="common">Patagonian toothfish</name>
    <name type="synonym">Dissostichus amissus</name>
    <dbReference type="NCBI Taxonomy" id="100907"/>
    <lineage>
        <taxon>Eukaryota</taxon>
        <taxon>Metazoa</taxon>
        <taxon>Chordata</taxon>
        <taxon>Craniata</taxon>
        <taxon>Vertebrata</taxon>
        <taxon>Euteleostomi</taxon>
        <taxon>Actinopterygii</taxon>
        <taxon>Neopterygii</taxon>
        <taxon>Teleostei</taxon>
        <taxon>Neoteleostei</taxon>
        <taxon>Acanthomorphata</taxon>
        <taxon>Eupercaria</taxon>
        <taxon>Perciformes</taxon>
        <taxon>Notothenioidei</taxon>
        <taxon>Nototheniidae</taxon>
        <taxon>Dissostichus</taxon>
    </lineage>
</organism>